<sequence>MSHRWRSPLGLSRKNKKELAKLRTHAAAVLKEQREVLDRANVVVAEAAHTARKLSDQHVVPAVKRGVDDHIRPGYEAGAERVRTAADSAYKGLTHTVLPAVAGAAGSAVAATEGIRNSKQVKDAVKKAGQVSSKAQEFGKHYVDNGRSYVGRYVPQAAPAKKGLGFGGVALIALGVVVVGGVGYALYQTFRADDDLWIADDEPEAVDGTAKDQPAS</sequence>
<keyword evidence="1" id="KW-0472">Membrane</keyword>
<reference evidence="2 3" key="1">
    <citation type="submission" date="2020-08" db="EMBL/GenBank/DDBJ databases">
        <title>Description of Clavibacter zhangzhiyonge sp. nov., a phytopathogenic actinobacterium isolated from barley seeds, causing leaf brown spot and decline.</title>
        <authorList>
            <person name="Tian Q."/>
            <person name="Chuan J."/>
            <person name="Zhao W."/>
            <person name="Li X."/>
        </authorList>
    </citation>
    <scope>NUCLEOTIDE SEQUENCE [LARGE SCALE GENOMIC DNA]</scope>
    <source>
        <strain evidence="2 3">DM1</strain>
    </source>
</reference>
<keyword evidence="3" id="KW-1185">Reference proteome</keyword>
<evidence type="ECO:0008006" key="4">
    <source>
        <dbReference type="Google" id="ProtNLM"/>
    </source>
</evidence>
<keyword evidence="1" id="KW-0812">Transmembrane</keyword>
<protein>
    <recommendedName>
        <fullName evidence="4">DNA helicase</fullName>
    </recommendedName>
</protein>
<dbReference type="KEGG" id="czh:H9X71_00055"/>
<evidence type="ECO:0000256" key="1">
    <source>
        <dbReference type="SAM" id="Phobius"/>
    </source>
</evidence>
<keyword evidence="1" id="KW-1133">Transmembrane helix</keyword>
<dbReference type="Proteomes" id="UP000516660">
    <property type="component" value="Chromosome"/>
</dbReference>
<proteinExistence type="predicted"/>
<evidence type="ECO:0000313" key="3">
    <source>
        <dbReference type="Proteomes" id="UP000516660"/>
    </source>
</evidence>
<evidence type="ECO:0000313" key="2">
    <source>
        <dbReference type="EMBL" id="QOD45120.1"/>
    </source>
</evidence>
<dbReference type="EMBL" id="CP061274">
    <property type="protein sequence ID" value="QOD45120.1"/>
    <property type="molecule type" value="Genomic_DNA"/>
</dbReference>
<feature type="transmembrane region" description="Helical" evidence="1">
    <location>
        <begin position="164"/>
        <end position="187"/>
    </location>
</feature>
<name>A0A7L7Z5R5_9MICO</name>
<dbReference type="AlphaFoldDB" id="A0A7L7Z5R5"/>
<organism evidence="2 3">
    <name type="scientific">Clavibacter zhangzhiyongii</name>
    <dbReference type="NCBI Taxonomy" id="2768071"/>
    <lineage>
        <taxon>Bacteria</taxon>
        <taxon>Bacillati</taxon>
        <taxon>Actinomycetota</taxon>
        <taxon>Actinomycetes</taxon>
        <taxon>Micrococcales</taxon>
        <taxon>Microbacteriaceae</taxon>
        <taxon>Clavibacter</taxon>
    </lineage>
</organism>
<gene>
    <name evidence="2" type="ORF">H9X71_00055</name>
</gene>
<accession>A0A7L7Z5R5</accession>